<name>A0A6V8KGV4_9ACTN</name>
<dbReference type="PANTHER" id="PTHR30061">
    <property type="entry name" value="MALTOSE-BINDING PERIPLASMIC PROTEIN"/>
    <property type="match status" value="1"/>
</dbReference>
<evidence type="ECO:0000313" key="6">
    <source>
        <dbReference type="Proteomes" id="UP000482800"/>
    </source>
</evidence>
<evidence type="ECO:0000256" key="2">
    <source>
        <dbReference type="ARBA" id="ARBA00022448"/>
    </source>
</evidence>
<feature type="chain" id="PRO_5028976251" evidence="4">
    <location>
        <begin position="28"/>
        <end position="443"/>
    </location>
</feature>
<evidence type="ECO:0000256" key="4">
    <source>
        <dbReference type="SAM" id="SignalP"/>
    </source>
</evidence>
<dbReference type="Pfam" id="PF01547">
    <property type="entry name" value="SBP_bac_1"/>
    <property type="match status" value="1"/>
</dbReference>
<dbReference type="EMBL" id="BLPF01000002">
    <property type="protein sequence ID" value="GFJ81319.1"/>
    <property type="molecule type" value="Genomic_DNA"/>
</dbReference>
<dbReference type="Proteomes" id="UP000482800">
    <property type="component" value="Unassembled WGS sequence"/>
</dbReference>
<organism evidence="5 6">
    <name type="scientific">Phytohabitans houttuyneae</name>
    <dbReference type="NCBI Taxonomy" id="1076126"/>
    <lineage>
        <taxon>Bacteria</taxon>
        <taxon>Bacillati</taxon>
        <taxon>Actinomycetota</taxon>
        <taxon>Actinomycetes</taxon>
        <taxon>Micromonosporales</taxon>
        <taxon>Micromonosporaceae</taxon>
    </lineage>
</organism>
<reference evidence="5 6" key="1">
    <citation type="submission" date="2020-03" db="EMBL/GenBank/DDBJ databases">
        <title>Whole genome shotgun sequence of Phytohabitans houttuyneae NBRC 108639.</title>
        <authorList>
            <person name="Komaki H."/>
            <person name="Tamura T."/>
        </authorList>
    </citation>
    <scope>NUCLEOTIDE SEQUENCE [LARGE SCALE GENOMIC DNA]</scope>
    <source>
        <strain evidence="5 6">NBRC 108639</strain>
    </source>
</reference>
<protein>
    <submittedName>
        <fullName evidence="5">Sugar ABC transporter substrate-binding protein</fullName>
    </submittedName>
</protein>
<dbReference type="AlphaFoldDB" id="A0A6V8KGV4"/>
<dbReference type="PANTHER" id="PTHR30061:SF50">
    <property type="entry name" value="MALTOSE_MALTODEXTRIN-BINDING PERIPLASMIC PROTEIN"/>
    <property type="match status" value="1"/>
</dbReference>
<dbReference type="RefSeq" id="WP_173060349.1">
    <property type="nucleotide sequence ID" value="NZ_BAABGO010000019.1"/>
</dbReference>
<reference evidence="5 6" key="2">
    <citation type="submission" date="2020-03" db="EMBL/GenBank/DDBJ databases">
        <authorList>
            <person name="Ichikawa N."/>
            <person name="Kimura A."/>
            <person name="Kitahashi Y."/>
            <person name="Uohara A."/>
        </authorList>
    </citation>
    <scope>NUCLEOTIDE SEQUENCE [LARGE SCALE GENOMIC DNA]</scope>
    <source>
        <strain evidence="5 6">NBRC 108639</strain>
    </source>
</reference>
<gene>
    <name evidence="5" type="ORF">Phou_054990</name>
</gene>
<dbReference type="GO" id="GO:0015768">
    <property type="term" value="P:maltose transport"/>
    <property type="evidence" value="ECO:0007669"/>
    <property type="project" value="TreeGrafter"/>
</dbReference>
<keyword evidence="3 4" id="KW-0732">Signal</keyword>
<dbReference type="Gene3D" id="3.40.190.10">
    <property type="entry name" value="Periplasmic binding protein-like II"/>
    <property type="match status" value="1"/>
</dbReference>
<dbReference type="PROSITE" id="PS51257">
    <property type="entry name" value="PROKAR_LIPOPROTEIN"/>
    <property type="match status" value="1"/>
</dbReference>
<dbReference type="InterPro" id="IPR006059">
    <property type="entry name" value="SBP"/>
</dbReference>
<dbReference type="CDD" id="cd13585">
    <property type="entry name" value="PBP2_TMBP_like"/>
    <property type="match status" value="1"/>
</dbReference>
<evidence type="ECO:0000313" key="5">
    <source>
        <dbReference type="EMBL" id="GFJ81319.1"/>
    </source>
</evidence>
<accession>A0A6V8KGV4</accession>
<evidence type="ECO:0000256" key="1">
    <source>
        <dbReference type="ARBA" id="ARBA00008520"/>
    </source>
</evidence>
<dbReference type="GO" id="GO:1901982">
    <property type="term" value="F:maltose binding"/>
    <property type="evidence" value="ECO:0007669"/>
    <property type="project" value="TreeGrafter"/>
</dbReference>
<feature type="signal peptide" evidence="4">
    <location>
        <begin position="1"/>
        <end position="27"/>
    </location>
</feature>
<dbReference type="GO" id="GO:0055052">
    <property type="term" value="C:ATP-binding cassette (ABC) transporter complex, substrate-binding subunit-containing"/>
    <property type="evidence" value="ECO:0007669"/>
    <property type="project" value="TreeGrafter"/>
</dbReference>
<comment type="similarity">
    <text evidence="1">Belongs to the bacterial solute-binding protein 1 family.</text>
</comment>
<proteinExistence type="inferred from homology"/>
<keyword evidence="6" id="KW-1185">Reference proteome</keyword>
<comment type="caution">
    <text evidence="5">The sequence shown here is derived from an EMBL/GenBank/DDBJ whole genome shotgun (WGS) entry which is preliminary data.</text>
</comment>
<dbReference type="GO" id="GO:0042956">
    <property type="term" value="P:maltodextrin transmembrane transport"/>
    <property type="evidence" value="ECO:0007669"/>
    <property type="project" value="TreeGrafter"/>
</dbReference>
<sequence length="443" mass="47316">MSGRHPTLGLVALLAFASLLAACGADADPAADQDAGAQLEIWVRKPPGSNTEKTTKELAATFTAKSGVPTHVTALFDDFETKLQQAAAQKQLPDVVINDTAQLGSLVKQGLVREVDRNTIAGHDKLTPASWDAAKGADGKFYGVPNSAQSFALFIRKDWRDKLGLAAPKTWAELDALAAAFTTKDPDGNGKADTYGYVVPGSTKRGYISWYFTSFLWAGGGDYFTEKDGKFTPAIASDKSVAAVEWFKAQFCAAKTVAPGAVTMETTQAHPVFETGKAGIYFTGPYNMARFDKNLGADKYEVVPAPPGPDGTSASLAEGENIYLMAGSKNQAGQEKFAEFAISVEGQTLGMAGDTDGNIVRLPVNSEVTLASVRKDTRWAVFDKVYKDVGRYTPTVPDWTPFRQASSDTINAIVADCGSDTKRELTELASTFQQELTKQDAAG</sequence>
<keyword evidence="2" id="KW-0813">Transport</keyword>
<evidence type="ECO:0000256" key="3">
    <source>
        <dbReference type="ARBA" id="ARBA00022729"/>
    </source>
</evidence>
<dbReference type="SUPFAM" id="SSF53850">
    <property type="entry name" value="Periplasmic binding protein-like II"/>
    <property type="match status" value="1"/>
</dbReference>